<dbReference type="EMBL" id="BTGU01000100">
    <property type="protein sequence ID" value="GMN60538.1"/>
    <property type="molecule type" value="Genomic_DNA"/>
</dbReference>
<feature type="compositionally biased region" description="Low complexity" evidence="1">
    <location>
        <begin position="25"/>
        <end position="40"/>
    </location>
</feature>
<dbReference type="Proteomes" id="UP001187192">
    <property type="component" value="Unassembled WGS sequence"/>
</dbReference>
<gene>
    <name evidence="2" type="ORF">TIFTF001_029638</name>
</gene>
<reference evidence="2" key="1">
    <citation type="submission" date="2023-07" db="EMBL/GenBank/DDBJ databases">
        <title>draft genome sequence of fig (Ficus carica).</title>
        <authorList>
            <person name="Takahashi T."/>
            <person name="Nishimura K."/>
        </authorList>
    </citation>
    <scope>NUCLEOTIDE SEQUENCE</scope>
</reference>
<evidence type="ECO:0000313" key="2">
    <source>
        <dbReference type="EMBL" id="GMN60538.1"/>
    </source>
</evidence>
<keyword evidence="3" id="KW-1185">Reference proteome</keyword>
<evidence type="ECO:0000313" key="3">
    <source>
        <dbReference type="Proteomes" id="UP001187192"/>
    </source>
</evidence>
<sequence>MLAGFPDRPDRSLSGRSGNPGPDPLAGRARAGRLTGAGRAHNGRWAGEGRAKGALAGHAGAAGFPNRPDRGTSGRSENPGPDQRAKNGRWIFGPA</sequence>
<accession>A0AA88DS63</accession>
<comment type="caution">
    <text evidence="2">The sequence shown here is derived from an EMBL/GenBank/DDBJ whole genome shotgun (WGS) entry which is preliminary data.</text>
</comment>
<protein>
    <submittedName>
        <fullName evidence="2">Uncharacterized protein</fullName>
    </submittedName>
</protein>
<name>A0AA88DS63_FICCA</name>
<feature type="compositionally biased region" description="Low complexity" evidence="1">
    <location>
        <begin position="52"/>
        <end position="63"/>
    </location>
</feature>
<organism evidence="2 3">
    <name type="scientific">Ficus carica</name>
    <name type="common">Common fig</name>
    <dbReference type="NCBI Taxonomy" id="3494"/>
    <lineage>
        <taxon>Eukaryota</taxon>
        <taxon>Viridiplantae</taxon>
        <taxon>Streptophyta</taxon>
        <taxon>Embryophyta</taxon>
        <taxon>Tracheophyta</taxon>
        <taxon>Spermatophyta</taxon>
        <taxon>Magnoliopsida</taxon>
        <taxon>eudicotyledons</taxon>
        <taxon>Gunneridae</taxon>
        <taxon>Pentapetalae</taxon>
        <taxon>rosids</taxon>
        <taxon>fabids</taxon>
        <taxon>Rosales</taxon>
        <taxon>Moraceae</taxon>
        <taxon>Ficeae</taxon>
        <taxon>Ficus</taxon>
    </lineage>
</organism>
<proteinExistence type="predicted"/>
<evidence type="ECO:0000256" key="1">
    <source>
        <dbReference type="SAM" id="MobiDB-lite"/>
    </source>
</evidence>
<dbReference type="AlphaFoldDB" id="A0AA88DS63"/>
<feature type="region of interest" description="Disordered" evidence="1">
    <location>
        <begin position="1"/>
        <end position="95"/>
    </location>
</feature>